<dbReference type="InterPro" id="IPR050789">
    <property type="entry name" value="Diverse_Enzym_Activities"/>
</dbReference>
<dbReference type="PATRIC" id="fig|276.5.peg.44"/>
<dbReference type="Proteomes" id="UP000030364">
    <property type="component" value="Unassembled WGS sequence"/>
</dbReference>
<dbReference type="InterPro" id="IPR001466">
    <property type="entry name" value="Beta-lactam-related"/>
</dbReference>
<dbReference type="EMBL" id="JPSL02000036">
    <property type="protein sequence ID" value="KGQ23100.1"/>
    <property type="molecule type" value="Genomic_DNA"/>
</dbReference>
<reference evidence="3 4" key="1">
    <citation type="journal article" date="2015" name="Genome Announc.">
        <title>Draft Genome Sequence of the Thermophile Thermus filiformis ATCC 43280, Producer of Carotenoid-(Di)glucoside-Branched Fatty Acid (Di)esters and Source of Hyperthermostable Enzymes of Biotechnological Interest.</title>
        <authorList>
            <person name="Mandelli F."/>
            <person name="Oliveira Ramires B."/>
            <person name="Couger M.B."/>
            <person name="Paixao D.A."/>
            <person name="Camilo C.M."/>
            <person name="Polikarpov I."/>
            <person name="Prade R."/>
            <person name="Riano-Pachon D.M."/>
            <person name="Squina F.M."/>
        </authorList>
    </citation>
    <scope>NUCLEOTIDE SEQUENCE [LARGE SCALE GENOMIC DNA]</scope>
    <source>
        <strain evidence="3 4">ATCC 43280</strain>
    </source>
</reference>
<dbReference type="Gene3D" id="3.40.710.10">
    <property type="entry name" value="DD-peptidase/beta-lactamase superfamily"/>
    <property type="match status" value="1"/>
</dbReference>
<dbReference type="PANTHER" id="PTHR43283:SF11">
    <property type="entry name" value="BETA-LACTAMASE-RELATED DOMAIN-CONTAINING PROTEIN"/>
    <property type="match status" value="1"/>
</dbReference>
<dbReference type="RefSeq" id="WP_038060304.1">
    <property type="nucleotide sequence ID" value="NZ_JPSL02000036.1"/>
</dbReference>
<comment type="caution">
    <text evidence="3">The sequence shown here is derived from an EMBL/GenBank/DDBJ whole genome shotgun (WGS) entry which is preliminary data.</text>
</comment>
<dbReference type="PANTHER" id="PTHR43283">
    <property type="entry name" value="BETA-LACTAMASE-RELATED"/>
    <property type="match status" value="1"/>
</dbReference>
<sequence length="325" mass="36202">MRVERVLEEAVRRGVVPGLAFGVVFADGRRHTLHLGQAQLEPEPVPLEEGFYFDLASLTKPLFTLKEVLRAVEEGLLDLDDPLSLHLPELLWLKDHPLKGVSLRALLAHTSGLPAWEAVYTWGEGERLRARLLQHPWPLGEPVYSDIGYMLLGLLLERVRNRPLDAFPLPPGLSFRPPRERAVATERCPWRGRVLRGEVHDENAFALGGVAGHAGLFGTLEGVLEELFAILQGRWLSRAALEEMLRPHGERLLSWERKRPGWQGGSLASERAFGHTGFTGVGVWVDPERGYAWALLTNAVHPTRHRPPIAPLRRAVGNLLASEAA</sequence>
<organism evidence="3 4">
    <name type="scientific">Thermus filiformis</name>
    <dbReference type="NCBI Taxonomy" id="276"/>
    <lineage>
        <taxon>Bacteria</taxon>
        <taxon>Thermotogati</taxon>
        <taxon>Deinococcota</taxon>
        <taxon>Deinococci</taxon>
        <taxon>Thermales</taxon>
        <taxon>Thermaceae</taxon>
        <taxon>Thermus</taxon>
    </lineage>
</organism>
<dbReference type="AlphaFoldDB" id="A0A0A2WXT8"/>
<accession>A0A0A2WXT8</accession>
<dbReference type="InterPro" id="IPR012338">
    <property type="entry name" value="Beta-lactam/transpept-like"/>
</dbReference>
<feature type="domain" description="Beta-lactamase-related" evidence="2">
    <location>
        <begin position="3"/>
        <end position="316"/>
    </location>
</feature>
<keyword evidence="1" id="KW-0378">Hydrolase</keyword>
<dbReference type="SUPFAM" id="SSF56601">
    <property type="entry name" value="beta-lactamase/transpeptidase-like"/>
    <property type="match status" value="1"/>
</dbReference>
<dbReference type="STRING" id="276.THFILI_02075"/>
<dbReference type="GO" id="GO:0016787">
    <property type="term" value="F:hydrolase activity"/>
    <property type="evidence" value="ECO:0007669"/>
    <property type="project" value="UniProtKB-KW"/>
</dbReference>
<dbReference type="OrthoDB" id="9770183at2"/>
<gene>
    <name evidence="3" type="ORF">THFILI_02075</name>
</gene>
<evidence type="ECO:0000256" key="1">
    <source>
        <dbReference type="ARBA" id="ARBA00022801"/>
    </source>
</evidence>
<proteinExistence type="predicted"/>
<evidence type="ECO:0000313" key="3">
    <source>
        <dbReference type="EMBL" id="KGQ23100.1"/>
    </source>
</evidence>
<evidence type="ECO:0000259" key="2">
    <source>
        <dbReference type="Pfam" id="PF00144"/>
    </source>
</evidence>
<dbReference type="Pfam" id="PF00144">
    <property type="entry name" value="Beta-lactamase"/>
    <property type="match status" value="1"/>
</dbReference>
<keyword evidence="4" id="KW-1185">Reference proteome</keyword>
<name>A0A0A2WXT8_THEFI</name>
<protein>
    <submittedName>
        <fullName evidence="3">Esterase</fullName>
    </submittedName>
</protein>
<evidence type="ECO:0000313" key="4">
    <source>
        <dbReference type="Proteomes" id="UP000030364"/>
    </source>
</evidence>